<dbReference type="EMBL" id="JACEEZ010013560">
    <property type="protein sequence ID" value="KAG0720010.1"/>
    <property type="molecule type" value="Genomic_DNA"/>
</dbReference>
<organism evidence="1 2">
    <name type="scientific">Chionoecetes opilio</name>
    <name type="common">Atlantic snow crab</name>
    <name type="synonym">Cancer opilio</name>
    <dbReference type="NCBI Taxonomy" id="41210"/>
    <lineage>
        <taxon>Eukaryota</taxon>
        <taxon>Metazoa</taxon>
        <taxon>Ecdysozoa</taxon>
        <taxon>Arthropoda</taxon>
        <taxon>Crustacea</taxon>
        <taxon>Multicrustacea</taxon>
        <taxon>Malacostraca</taxon>
        <taxon>Eumalacostraca</taxon>
        <taxon>Eucarida</taxon>
        <taxon>Decapoda</taxon>
        <taxon>Pleocyemata</taxon>
        <taxon>Brachyura</taxon>
        <taxon>Eubrachyura</taxon>
        <taxon>Majoidea</taxon>
        <taxon>Majidae</taxon>
        <taxon>Chionoecetes</taxon>
    </lineage>
</organism>
<name>A0A8J4Y342_CHIOP</name>
<dbReference type="AlphaFoldDB" id="A0A8J4Y342"/>
<keyword evidence="2" id="KW-1185">Reference proteome</keyword>
<reference evidence="1" key="1">
    <citation type="submission" date="2020-07" db="EMBL/GenBank/DDBJ databases">
        <title>The High-quality genome of the commercially important snow crab, Chionoecetes opilio.</title>
        <authorList>
            <person name="Jeong J.-H."/>
            <person name="Ryu S."/>
        </authorList>
    </citation>
    <scope>NUCLEOTIDE SEQUENCE</scope>
    <source>
        <strain evidence="1">MADBK_172401_WGS</strain>
        <tissue evidence="1">Digestive gland</tissue>
    </source>
</reference>
<evidence type="ECO:0000313" key="1">
    <source>
        <dbReference type="EMBL" id="KAG0720010.1"/>
    </source>
</evidence>
<proteinExistence type="predicted"/>
<protein>
    <submittedName>
        <fullName evidence="1">Uncharacterized protein</fullName>
    </submittedName>
</protein>
<gene>
    <name evidence="1" type="ORF">GWK47_007013</name>
</gene>
<sequence>MWPSRRTTTLPPGVTWLYQVSLRGPKKLDLRLVFISSLVLQLPFVPKQNINIHCPLPRLGPDSQVLPRDQKGQGNERPVWVAWVRRWCPLGTGCQQERRPGVSTAVGLMHNRAGI</sequence>
<accession>A0A8J4Y342</accession>
<evidence type="ECO:0000313" key="2">
    <source>
        <dbReference type="Proteomes" id="UP000770661"/>
    </source>
</evidence>
<dbReference type="Proteomes" id="UP000770661">
    <property type="component" value="Unassembled WGS sequence"/>
</dbReference>
<comment type="caution">
    <text evidence="1">The sequence shown here is derived from an EMBL/GenBank/DDBJ whole genome shotgun (WGS) entry which is preliminary data.</text>
</comment>